<gene>
    <name evidence="1" type="ORF">GMARGA_LOCUS25653</name>
</gene>
<evidence type="ECO:0000313" key="1">
    <source>
        <dbReference type="EMBL" id="CAG8812846.1"/>
    </source>
</evidence>
<dbReference type="EMBL" id="CAJVQB010028683">
    <property type="protein sequence ID" value="CAG8812846.1"/>
    <property type="molecule type" value="Genomic_DNA"/>
</dbReference>
<name>A0ABN7W226_GIGMA</name>
<feature type="non-terminal residue" evidence="1">
    <location>
        <position position="1"/>
    </location>
</feature>
<sequence length="137" mass="15761">VKKKGYELWLVLQDLVLLKILRKSIERIKIPSNTIDLILSLFESQILRVIIAASFTDPVEMSDGIEQGKHIFYDPLFVRVQESEELGYCIGVNKSKFDQKVEAVIEKILAIANEFFHINDIQINEKKSSLLVFNPKI</sequence>
<proteinExistence type="predicted"/>
<comment type="caution">
    <text evidence="1">The sequence shown here is derived from an EMBL/GenBank/DDBJ whole genome shotgun (WGS) entry which is preliminary data.</text>
</comment>
<reference evidence="1 2" key="1">
    <citation type="submission" date="2021-06" db="EMBL/GenBank/DDBJ databases">
        <authorList>
            <person name="Kallberg Y."/>
            <person name="Tangrot J."/>
            <person name="Rosling A."/>
        </authorList>
    </citation>
    <scope>NUCLEOTIDE SEQUENCE [LARGE SCALE GENOMIC DNA]</scope>
    <source>
        <strain evidence="1 2">120-4 pot B 10/14</strain>
    </source>
</reference>
<accession>A0ABN7W226</accession>
<evidence type="ECO:0000313" key="2">
    <source>
        <dbReference type="Proteomes" id="UP000789901"/>
    </source>
</evidence>
<dbReference type="Proteomes" id="UP000789901">
    <property type="component" value="Unassembled WGS sequence"/>
</dbReference>
<organism evidence="1 2">
    <name type="scientific">Gigaspora margarita</name>
    <dbReference type="NCBI Taxonomy" id="4874"/>
    <lineage>
        <taxon>Eukaryota</taxon>
        <taxon>Fungi</taxon>
        <taxon>Fungi incertae sedis</taxon>
        <taxon>Mucoromycota</taxon>
        <taxon>Glomeromycotina</taxon>
        <taxon>Glomeromycetes</taxon>
        <taxon>Diversisporales</taxon>
        <taxon>Gigasporaceae</taxon>
        <taxon>Gigaspora</taxon>
    </lineage>
</organism>
<keyword evidence="2" id="KW-1185">Reference proteome</keyword>
<protein>
    <submittedName>
        <fullName evidence="1">39456_t:CDS:1</fullName>
    </submittedName>
</protein>